<sequence>MTTSKSRNDLALQEKVKLLKEFEVRGRVTQKSVAVKYGISTSQVSRLVSLKDEIFEQFEDSGNGMRKRQRKSKEEDVGNALFLWLKQKLTQGARISGVILRQKATEIALANGSDFIPSDGWLGRWKLRHDLIYKQEQGENKMLVLKGLKIGRALFFLQSWMILLQKTYLMRRDGVVFQMFS</sequence>
<proteinExistence type="predicted"/>
<dbReference type="Proteomes" id="UP001165289">
    <property type="component" value="Unassembled WGS sequence"/>
</dbReference>
<protein>
    <submittedName>
        <fullName evidence="3">Tigger transposable element-derived protein 4-like isoform X4</fullName>
    </submittedName>
</protein>
<dbReference type="SUPFAM" id="SSF46689">
    <property type="entry name" value="Homeodomain-like"/>
    <property type="match status" value="2"/>
</dbReference>
<organism evidence="3 4">
    <name type="scientific">Oopsacas minuta</name>
    <dbReference type="NCBI Taxonomy" id="111878"/>
    <lineage>
        <taxon>Eukaryota</taxon>
        <taxon>Metazoa</taxon>
        <taxon>Porifera</taxon>
        <taxon>Hexactinellida</taxon>
        <taxon>Hexasterophora</taxon>
        <taxon>Lyssacinosida</taxon>
        <taxon>Leucopsacidae</taxon>
        <taxon>Oopsacas</taxon>
    </lineage>
</organism>
<dbReference type="GO" id="GO:0005634">
    <property type="term" value="C:nucleus"/>
    <property type="evidence" value="ECO:0007669"/>
    <property type="project" value="TreeGrafter"/>
</dbReference>
<keyword evidence="1" id="KW-0238">DNA-binding</keyword>
<evidence type="ECO:0000313" key="4">
    <source>
        <dbReference type="Proteomes" id="UP001165289"/>
    </source>
</evidence>
<dbReference type="SMART" id="SM00674">
    <property type="entry name" value="CENPB"/>
    <property type="match status" value="1"/>
</dbReference>
<keyword evidence="4" id="KW-1185">Reference proteome</keyword>
<dbReference type="PANTHER" id="PTHR19303">
    <property type="entry name" value="TRANSPOSON"/>
    <property type="match status" value="1"/>
</dbReference>
<dbReference type="InterPro" id="IPR006600">
    <property type="entry name" value="HTH_CenpB_DNA-bd_dom"/>
</dbReference>
<evidence type="ECO:0000256" key="1">
    <source>
        <dbReference type="ARBA" id="ARBA00023125"/>
    </source>
</evidence>
<dbReference type="Pfam" id="PF03221">
    <property type="entry name" value="HTH_Tnp_Tc5"/>
    <property type="match status" value="1"/>
</dbReference>
<dbReference type="InterPro" id="IPR009057">
    <property type="entry name" value="Homeodomain-like_sf"/>
</dbReference>
<comment type="caution">
    <text evidence="3">The sequence shown here is derived from an EMBL/GenBank/DDBJ whole genome shotgun (WGS) entry which is preliminary data.</text>
</comment>
<accession>A0AAV7JLP8</accession>
<dbReference type="EMBL" id="JAKMXF010000317">
    <property type="protein sequence ID" value="KAI6649846.1"/>
    <property type="molecule type" value="Genomic_DNA"/>
</dbReference>
<dbReference type="Gene3D" id="1.10.10.60">
    <property type="entry name" value="Homeodomain-like"/>
    <property type="match status" value="2"/>
</dbReference>
<dbReference type="AlphaFoldDB" id="A0AAV7JLP8"/>
<evidence type="ECO:0000313" key="3">
    <source>
        <dbReference type="EMBL" id="KAI6649846.1"/>
    </source>
</evidence>
<dbReference type="GO" id="GO:0003677">
    <property type="term" value="F:DNA binding"/>
    <property type="evidence" value="ECO:0007669"/>
    <property type="project" value="UniProtKB-KW"/>
</dbReference>
<feature type="domain" description="HTH CENPB-type" evidence="2">
    <location>
        <begin position="65"/>
        <end position="135"/>
    </location>
</feature>
<dbReference type="InterPro" id="IPR050863">
    <property type="entry name" value="CenT-Element_Derived"/>
</dbReference>
<evidence type="ECO:0000259" key="2">
    <source>
        <dbReference type="PROSITE" id="PS51253"/>
    </source>
</evidence>
<gene>
    <name evidence="3" type="ORF">LOD99_6396</name>
</gene>
<name>A0AAV7JLP8_9METZ</name>
<reference evidence="3 4" key="1">
    <citation type="journal article" date="2023" name="BMC Biol.">
        <title>The compact genome of the sponge Oopsacas minuta (Hexactinellida) is lacking key metazoan core genes.</title>
        <authorList>
            <person name="Santini S."/>
            <person name="Schenkelaars Q."/>
            <person name="Jourda C."/>
            <person name="Duchesne M."/>
            <person name="Belahbib H."/>
            <person name="Rocher C."/>
            <person name="Selva M."/>
            <person name="Riesgo A."/>
            <person name="Vervoort M."/>
            <person name="Leys S.P."/>
            <person name="Kodjabachian L."/>
            <person name="Le Bivic A."/>
            <person name="Borchiellini C."/>
            <person name="Claverie J.M."/>
            <person name="Renard E."/>
        </authorList>
    </citation>
    <scope>NUCLEOTIDE SEQUENCE [LARGE SCALE GENOMIC DNA]</scope>
    <source>
        <strain evidence="3">SPO-2</strain>
    </source>
</reference>
<dbReference type="PANTHER" id="PTHR19303:SF73">
    <property type="entry name" value="PROTEIN PDC2"/>
    <property type="match status" value="1"/>
</dbReference>
<dbReference type="PROSITE" id="PS51253">
    <property type="entry name" value="HTH_CENPB"/>
    <property type="match status" value="1"/>
</dbReference>